<dbReference type="EMBL" id="JACGCM010002568">
    <property type="protein sequence ID" value="KAF6138632.1"/>
    <property type="molecule type" value="Genomic_DNA"/>
</dbReference>
<keyword evidence="2" id="KW-1185">Reference proteome</keyword>
<dbReference type="AlphaFoldDB" id="A0A7J7L7R7"/>
<dbReference type="OrthoDB" id="1923067at2759"/>
<organism evidence="1 2">
    <name type="scientific">Kingdonia uniflora</name>
    <dbReference type="NCBI Taxonomy" id="39325"/>
    <lineage>
        <taxon>Eukaryota</taxon>
        <taxon>Viridiplantae</taxon>
        <taxon>Streptophyta</taxon>
        <taxon>Embryophyta</taxon>
        <taxon>Tracheophyta</taxon>
        <taxon>Spermatophyta</taxon>
        <taxon>Magnoliopsida</taxon>
        <taxon>Ranunculales</taxon>
        <taxon>Circaeasteraceae</taxon>
        <taxon>Kingdonia</taxon>
    </lineage>
</organism>
<proteinExistence type="predicted"/>
<name>A0A7J7L7R7_9MAGN</name>
<evidence type="ECO:0000313" key="2">
    <source>
        <dbReference type="Proteomes" id="UP000541444"/>
    </source>
</evidence>
<gene>
    <name evidence="1" type="ORF">GIB67_032526</name>
</gene>
<sequence length="107" mass="12352">MFYARVNPDGTTFSMRASSNLIHICPGRSGQSNKNTNAQWVVNEVEETIRAVRTTRPAGVKELISRRYGIDISYYTSWNAWTICMEMIVGSYEESYIMQPEFMRQVL</sequence>
<dbReference type="Proteomes" id="UP000541444">
    <property type="component" value="Unassembled WGS sequence"/>
</dbReference>
<accession>A0A7J7L7R7</accession>
<evidence type="ECO:0000313" key="1">
    <source>
        <dbReference type="EMBL" id="KAF6138632.1"/>
    </source>
</evidence>
<protein>
    <submittedName>
        <fullName evidence="1">Uncharacterized protein</fullName>
    </submittedName>
</protein>
<comment type="caution">
    <text evidence="1">The sequence shown here is derived from an EMBL/GenBank/DDBJ whole genome shotgun (WGS) entry which is preliminary data.</text>
</comment>
<reference evidence="1 2" key="1">
    <citation type="journal article" date="2020" name="IScience">
        <title>Genome Sequencing of the Endangered Kingdonia uniflora (Circaeasteraceae, Ranunculales) Reveals Potential Mechanisms of Evolutionary Specialization.</title>
        <authorList>
            <person name="Sun Y."/>
            <person name="Deng T."/>
            <person name="Zhang A."/>
            <person name="Moore M.J."/>
            <person name="Landis J.B."/>
            <person name="Lin N."/>
            <person name="Zhang H."/>
            <person name="Zhang X."/>
            <person name="Huang J."/>
            <person name="Zhang X."/>
            <person name="Sun H."/>
            <person name="Wang H."/>
        </authorList>
    </citation>
    <scope>NUCLEOTIDE SEQUENCE [LARGE SCALE GENOMIC DNA]</scope>
    <source>
        <strain evidence="1">TB1705</strain>
        <tissue evidence="1">Leaf</tissue>
    </source>
</reference>